<dbReference type="Gene3D" id="3.40.50.150">
    <property type="entry name" value="Vaccinia Virus protein VP39"/>
    <property type="match status" value="1"/>
</dbReference>
<organism evidence="2">
    <name type="scientific">Chlorella variabilis</name>
    <name type="common">Green alga</name>
    <dbReference type="NCBI Taxonomy" id="554065"/>
    <lineage>
        <taxon>Eukaryota</taxon>
        <taxon>Viridiplantae</taxon>
        <taxon>Chlorophyta</taxon>
        <taxon>core chlorophytes</taxon>
        <taxon>Trebouxiophyceae</taxon>
        <taxon>Chlorellales</taxon>
        <taxon>Chlorellaceae</taxon>
        <taxon>Chlorella clade</taxon>
        <taxon>Chlorella</taxon>
    </lineage>
</organism>
<dbReference type="eggNOG" id="ENOG502R2SN">
    <property type="taxonomic scope" value="Eukaryota"/>
</dbReference>
<dbReference type="InterPro" id="IPR010719">
    <property type="entry name" value="MnmM_MeTrfase"/>
</dbReference>
<dbReference type="RefSeq" id="XP_005850029.1">
    <property type="nucleotide sequence ID" value="XM_005849967.1"/>
</dbReference>
<dbReference type="InParanoid" id="E1Z7J0"/>
<dbReference type="OrthoDB" id="2984at2759"/>
<evidence type="ECO:0000313" key="2">
    <source>
        <dbReference type="Proteomes" id="UP000008141"/>
    </source>
</evidence>
<gene>
    <name evidence="1" type="ORF">CHLNCDRAFT_20577</name>
</gene>
<dbReference type="EMBL" id="GL433838">
    <property type="protein sequence ID" value="EFN57927.1"/>
    <property type="molecule type" value="Genomic_DNA"/>
</dbReference>
<accession>E1Z7J0</accession>
<dbReference type="PANTHER" id="PTHR35276">
    <property type="entry name" value="S-ADENOSYL-L-METHIONINE-DEPENDENT METHYLTRANSFERASES SUPERFAMILY PROTEIN"/>
    <property type="match status" value="1"/>
</dbReference>
<reference evidence="1 2" key="1">
    <citation type="journal article" date="2010" name="Plant Cell">
        <title>The Chlorella variabilis NC64A genome reveals adaptation to photosymbiosis, coevolution with viruses, and cryptic sex.</title>
        <authorList>
            <person name="Blanc G."/>
            <person name="Duncan G."/>
            <person name="Agarkova I."/>
            <person name="Borodovsky M."/>
            <person name="Gurnon J."/>
            <person name="Kuo A."/>
            <person name="Lindquist E."/>
            <person name="Lucas S."/>
            <person name="Pangilinan J."/>
            <person name="Polle J."/>
            <person name="Salamov A."/>
            <person name="Terry A."/>
            <person name="Yamada T."/>
            <person name="Dunigan D.D."/>
            <person name="Grigoriev I.V."/>
            <person name="Claverie J.M."/>
            <person name="Van Etten J.L."/>
        </authorList>
    </citation>
    <scope>NUCLEOTIDE SEQUENCE [LARGE SCALE GENOMIC DNA]</scope>
    <source>
        <strain evidence="1 2">NC64A</strain>
    </source>
</reference>
<evidence type="ECO:0008006" key="3">
    <source>
        <dbReference type="Google" id="ProtNLM"/>
    </source>
</evidence>
<dbReference type="KEGG" id="cvr:CHLNCDRAFT_20577"/>
<dbReference type="Pfam" id="PF06962">
    <property type="entry name" value="rRNA_methylase"/>
    <property type="match status" value="1"/>
</dbReference>
<name>E1Z7J0_CHLVA</name>
<dbReference type="InterPro" id="IPR029063">
    <property type="entry name" value="SAM-dependent_MTases_sf"/>
</dbReference>
<proteinExistence type="predicted"/>
<feature type="non-terminal residue" evidence="1">
    <location>
        <position position="1"/>
    </location>
</feature>
<dbReference type="PANTHER" id="PTHR35276:SF1">
    <property type="entry name" value="TRNA (MNM(5)S(2)U34)-METHYLTRANSFERASE, CHLOROPLASTIC"/>
    <property type="match status" value="1"/>
</dbReference>
<dbReference type="GeneID" id="17357568"/>
<dbReference type="Proteomes" id="UP000008141">
    <property type="component" value="Unassembled WGS sequence"/>
</dbReference>
<evidence type="ECO:0000313" key="1">
    <source>
        <dbReference type="EMBL" id="EFN57927.1"/>
    </source>
</evidence>
<keyword evidence="2" id="KW-1185">Reference proteome</keyword>
<protein>
    <recommendedName>
        <fullName evidence="3">rRNA methyltransferase</fullName>
    </recommendedName>
</protein>
<sequence>GYLPGSDRATTTQESSTLAGVQAACDVLQPGGLCSILCYTGHPGGMEEYQAVKALVAALPPSRWNSSEVRLLNRPDAPALLLLWKRL</sequence>
<dbReference type="AlphaFoldDB" id="E1Z7J0"/>